<name>A0AAE0AIH8_9ROSI</name>
<dbReference type="SUPFAM" id="SSF53098">
    <property type="entry name" value="Ribonuclease H-like"/>
    <property type="match status" value="1"/>
</dbReference>
<dbReference type="PANTHER" id="PTHR33033">
    <property type="entry name" value="POLYNUCLEOTIDYL TRANSFERASE, RIBONUCLEASE H-LIKE SUPERFAMILY PROTEIN-RELATED"/>
    <property type="match status" value="1"/>
</dbReference>
<proteinExistence type="predicted"/>
<protein>
    <recommendedName>
        <fullName evidence="1">RNase H type-1 domain-containing protein</fullName>
    </recommendedName>
</protein>
<sequence length="143" mass="15686">MPNTLAWSLNRNGLFTVASFRRGLEELSDVSWSIQRVIWNDLCVEEKRVNKALIKDWIPPLMDTLKFNVDGSARGSPGMAGIGGVMRDSRGKVVCLFSYFVGTTDSNSAEILAIKKEAELCHANPALRGRDISIVSDSKVAVS</sequence>
<gene>
    <name evidence="2" type="ORF">Dsin_012315</name>
</gene>
<evidence type="ECO:0000313" key="2">
    <source>
        <dbReference type="EMBL" id="KAK3218345.1"/>
    </source>
</evidence>
<dbReference type="EMBL" id="JANJYJ010000004">
    <property type="protein sequence ID" value="KAK3218345.1"/>
    <property type="molecule type" value="Genomic_DNA"/>
</dbReference>
<dbReference type="InterPro" id="IPR036397">
    <property type="entry name" value="RNaseH_sf"/>
</dbReference>
<dbReference type="GO" id="GO:0004523">
    <property type="term" value="F:RNA-DNA hybrid ribonuclease activity"/>
    <property type="evidence" value="ECO:0007669"/>
    <property type="project" value="InterPro"/>
</dbReference>
<evidence type="ECO:0000259" key="1">
    <source>
        <dbReference type="PROSITE" id="PS50879"/>
    </source>
</evidence>
<dbReference type="Pfam" id="PF13456">
    <property type="entry name" value="RVT_3"/>
    <property type="match status" value="1"/>
</dbReference>
<dbReference type="InterPro" id="IPR002156">
    <property type="entry name" value="RNaseH_domain"/>
</dbReference>
<dbReference type="CDD" id="cd06222">
    <property type="entry name" value="RNase_H_like"/>
    <property type="match status" value="1"/>
</dbReference>
<accession>A0AAE0AIH8</accession>
<dbReference type="Gene3D" id="3.30.420.10">
    <property type="entry name" value="Ribonuclease H-like superfamily/Ribonuclease H"/>
    <property type="match status" value="1"/>
</dbReference>
<comment type="caution">
    <text evidence="2">The sequence shown here is derived from an EMBL/GenBank/DDBJ whole genome shotgun (WGS) entry which is preliminary data.</text>
</comment>
<evidence type="ECO:0000313" key="3">
    <source>
        <dbReference type="Proteomes" id="UP001281410"/>
    </source>
</evidence>
<dbReference type="PANTHER" id="PTHR33033:SF118">
    <property type="entry name" value="OS02G0175302 PROTEIN"/>
    <property type="match status" value="1"/>
</dbReference>
<dbReference type="AlphaFoldDB" id="A0AAE0AIH8"/>
<keyword evidence="3" id="KW-1185">Reference proteome</keyword>
<dbReference type="InterPro" id="IPR044730">
    <property type="entry name" value="RNase_H-like_dom_plant"/>
</dbReference>
<dbReference type="Proteomes" id="UP001281410">
    <property type="component" value="Unassembled WGS sequence"/>
</dbReference>
<dbReference type="InterPro" id="IPR012337">
    <property type="entry name" value="RNaseH-like_sf"/>
</dbReference>
<dbReference type="PROSITE" id="PS50879">
    <property type="entry name" value="RNASE_H_1"/>
    <property type="match status" value="1"/>
</dbReference>
<organism evidence="2 3">
    <name type="scientific">Dipteronia sinensis</name>
    <dbReference type="NCBI Taxonomy" id="43782"/>
    <lineage>
        <taxon>Eukaryota</taxon>
        <taxon>Viridiplantae</taxon>
        <taxon>Streptophyta</taxon>
        <taxon>Embryophyta</taxon>
        <taxon>Tracheophyta</taxon>
        <taxon>Spermatophyta</taxon>
        <taxon>Magnoliopsida</taxon>
        <taxon>eudicotyledons</taxon>
        <taxon>Gunneridae</taxon>
        <taxon>Pentapetalae</taxon>
        <taxon>rosids</taxon>
        <taxon>malvids</taxon>
        <taxon>Sapindales</taxon>
        <taxon>Sapindaceae</taxon>
        <taxon>Hippocastanoideae</taxon>
        <taxon>Acereae</taxon>
        <taxon>Dipteronia</taxon>
    </lineage>
</organism>
<dbReference type="GO" id="GO:0003676">
    <property type="term" value="F:nucleic acid binding"/>
    <property type="evidence" value="ECO:0007669"/>
    <property type="project" value="InterPro"/>
</dbReference>
<feature type="domain" description="RNase H type-1" evidence="1">
    <location>
        <begin position="61"/>
        <end position="143"/>
    </location>
</feature>
<reference evidence="2" key="1">
    <citation type="journal article" date="2023" name="Plant J.">
        <title>Genome sequences and population genomics provide insights into the demographic history, inbreeding, and mutation load of two 'living fossil' tree species of Dipteronia.</title>
        <authorList>
            <person name="Feng Y."/>
            <person name="Comes H.P."/>
            <person name="Chen J."/>
            <person name="Zhu S."/>
            <person name="Lu R."/>
            <person name="Zhang X."/>
            <person name="Li P."/>
            <person name="Qiu J."/>
            <person name="Olsen K.M."/>
            <person name="Qiu Y."/>
        </authorList>
    </citation>
    <scope>NUCLEOTIDE SEQUENCE</scope>
    <source>
        <strain evidence="2">NBL</strain>
    </source>
</reference>